<dbReference type="GO" id="GO:0005886">
    <property type="term" value="C:plasma membrane"/>
    <property type="evidence" value="ECO:0007669"/>
    <property type="project" value="UniProtKB-SubCell"/>
</dbReference>
<dbReference type="InterPro" id="IPR035906">
    <property type="entry name" value="MetI-like_sf"/>
</dbReference>
<comment type="subcellular location">
    <subcellularLocation>
        <location evidence="1 7">Cell membrane</location>
        <topology evidence="1 7">Multi-pass membrane protein</topology>
    </subcellularLocation>
</comment>
<evidence type="ECO:0000256" key="7">
    <source>
        <dbReference type="RuleBase" id="RU363032"/>
    </source>
</evidence>
<evidence type="ECO:0000256" key="6">
    <source>
        <dbReference type="ARBA" id="ARBA00023136"/>
    </source>
</evidence>
<keyword evidence="4 7" id="KW-0812">Transmembrane</keyword>
<dbReference type="GO" id="GO:0055085">
    <property type="term" value="P:transmembrane transport"/>
    <property type="evidence" value="ECO:0007669"/>
    <property type="project" value="InterPro"/>
</dbReference>
<evidence type="ECO:0000256" key="3">
    <source>
        <dbReference type="ARBA" id="ARBA00022475"/>
    </source>
</evidence>
<feature type="transmembrane region" description="Helical" evidence="7">
    <location>
        <begin position="111"/>
        <end position="131"/>
    </location>
</feature>
<evidence type="ECO:0000259" key="8">
    <source>
        <dbReference type="PROSITE" id="PS50928"/>
    </source>
</evidence>
<evidence type="ECO:0000256" key="1">
    <source>
        <dbReference type="ARBA" id="ARBA00004651"/>
    </source>
</evidence>
<feature type="transmembrane region" description="Helical" evidence="7">
    <location>
        <begin position="9"/>
        <end position="31"/>
    </location>
</feature>
<keyword evidence="6 7" id="KW-0472">Membrane</keyword>
<dbReference type="InterPro" id="IPR000515">
    <property type="entry name" value="MetI-like"/>
</dbReference>
<evidence type="ECO:0000256" key="5">
    <source>
        <dbReference type="ARBA" id="ARBA00022989"/>
    </source>
</evidence>
<evidence type="ECO:0000313" key="10">
    <source>
        <dbReference type="Proteomes" id="UP000245202"/>
    </source>
</evidence>
<dbReference type="Gene3D" id="1.10.3720.10">
    <property type="entry name" value="MetI-like"/>
    <property type="match status" value="1"/>
</dbReference>
<dbReference type="AlphaFoldDB" id="A0A2R5F1F1"/>
<dbReference type="InterPro" id="IPR051393">
    <property type="entry name" value="ABC_transporter_permease"/>
</dbReference>
<keyword evidence="3" id="KW-1003">Cell membrane</keyword>
<comment type="caution">
    <text evidence="9">The sequence shown here is derived from an EMBL/GenBank/DDBJ whole genome shotgun (WGS) entry which is preliminary data.</text>
</comment>
<keyword evidence="2 7" id="KW-0813">Transport</keyword>
<evidence type="ECO:0000313" key="9">
    <source>
        <dbReference type="EMBL" id="GBG11288.1"/>
    </source>
</evidence>
<sequence length="299" mass="33800">MSSTTKRGWFIFLMLAFPLAHFLVFFVYININTIVMAFQKLNYFQNTVEFAGLRNFEQIFTDMKRSPLLGKAIVNSLLFIPVTNGILLPLSIISSYILFKKVYLHQWFRAIFFFPSILSIVILTMVFSFMFDSTFGVFNDILQVLGLEGWQRTWFGDKHTAMPMVFVYCIWAGIGFNVILLNSAITRIPQEVIEYGQLEGVPMWRELSQVVVPMIWPTVTTVFVLGSTSAFTIFLQPQLLTGGGPNGSSYTIALYVLEQVKAGQLEYAAAVGVFFSVIGIAVVMGFKLVLERIGSNVEY</sequence>
<dbReference type="PROSITE" id="PS50928">
    <property type="entry name" value="ABC_TM1"/>
    <property type="match status" value="1"/>
</dbReference>
<keyword evidence="5 7" id="KW-1133">Transmembrane helix</keyword>
<dbReference type="Proteomes" id="UP000245202">
    <property type="component" value="Unassembled WGS sequence"/>
</dbReference>
<dbReference type="PANTHER" id="PTHR30193">
    <property type="entry name" value="ABC TRANSPORTER PERMEASE PROTEIN"/>
    <property type="match status" value="1"/>
</dbReference>
<evidence type="ECO:0000256" key="2">
    <source>
        <dbReference type="ARBA" id="ARBA00022448"/>
    </source>
</evidence>
<dbReference type="SUPFAM" id="SSF161098">
    <property type="entry name" value="MetI-like"/>
    <property type="match status" value="1"/>
</dbReference>
<feature type="transmembrane region" description="Helical" evidence="7">
    <location>
        <begin position="161"/>
        <end position="181"/>
    </location>
</feature>
<comment type="similarity">
    <text evidence="7">Belongs to the binding-protein-dependent transport system permease family.</text>
</comment>
<organism evidence="9 10">
    <name type="scientific">Paenibacillus agaridevorans</name>
    <dbReference type="NCBI Taxonomy" id="171404"/>
    <lineage>
        <taxon>Bacteria</taxon>
        <taxon>Bacillati</taxon>
        <taxon>Bacillota</taxon>
        <taxon>Bacilli</taxon>
        <taxon>Bacillales</taxon>
        <taxon>Paenibacillaceae</taxon>
        <taxon>Paenibacillus</taxon>
    </lineage>
</organism>
<name>A0A2R5F1F1_9BACL</name>
<dbReference type="PANTHER" id="PTHR30193:SF37">
    <property type="entry name" value="INNER MEMBRANE ABC TRANSPORTER PERMEASE PROTEIN YCJO"/>
    <property type="match status" value="1"/>
</dbReference>
<dbReference type="EMBL" id="BDQX01000394">
    <property type="protein sequence ID" value="GBG11288.1"/>
    <property type="molecule type" value="Genomic_DNA"/>
</dbReference>
<reference evidence="9 10" key="1">
    <citation type="submission" date="2017-08" db="EMBL/GenBank/DDBJ databases">
        <title>Substantial Increase in Enzyme Production by Combined Drug-Resistance Mutations in Paenibacillus agaridevorans.</title>
        <authorList>
            <person name="Tanaka Y."/>
            <person name="Funane K."/>
            <person name="Hosaka T."/>
            <person name="Shiwa Y."/>
            <person name="Fujita N."/>
            <person name="Miyazaki T."/>
            <person name="Yoshikawa H."/>
            <person name="Murakami K."/>
            <person name="Kasahara K."/>
            <person name="Inaoka T."/>
            <person name="Hiraga Y."/>
            <person name="Ochi K."/>
        </authorList>
    </citation>
    <scope>NUCLEOTIDE SEQUENCE [LARGE SCALE GENOMIC DNA]</scope>
    <source>
        <strain evidence="9 10">T-3040</strain>
    </source>
</reference>
<keyword evidence="10" id="KW-1185">Reference proteome</keyword>
<dbReference type="Pfam" id="PF00528">
    <property type="entry name" value="BPD_transp_1"/>
    <property type="match status" value="1"/>
</dbReference>
<feature type="transmembrane region" description="Helical" evidence="7">
    <location>
        <begin position="267"/>
        <end position="290"/>
    </location>
</feature>
<feature type="domain" description="ABC transmembrane type-1" evidence="8">
    <location>
        <begin position="73"/>
        <end position="286"/>
    </location>
</feature>
<feature type="transmembrane region" description="Helical" evidence="7">
    <location>
        <begin position="72"/>
        <end position="99"/>
    </location>
</feature>
<gene>
    <name evidence="9" type="ORF">PAT3040_06088</name>
</gene>
<accession>A0A2R5F1F1</accession>
<dbReference type="RefSeq" id="WP_087571708.1">
    <property type="nucleotide sequence ID" value="NZ_BDQX01000394.1"/>
</dbReference>
<evidence type="ECO:0000256" key="4">
    <source>
        <dbReference type="ARBA" id="ARBA00022692"/>
    </source>
</evidence>
<dbReference type="CDD" id="cd06261">
    <property type="entry name" value="TM_PBP2"/>
    <property type="match status" value="1"/>
</dbReference>
<feature type="transmembrane region" description="Helical" evidence="7">
    <location>
        <begin position="210"/>
        <end position="235"/>
    </location>
</feature>
<proteinExistence type="inferred from homology"/>
<protein>
    <submittedName>
        <fullName evidence="9">ABC carbohydrate transporter permease</fullName>
    </submittedName>
</protein>